<evidence type="ECO:0000256" key="10">
    <source>
        <dbReference type="ARBA" id="ARBA00023293"/>
    </source>
</evidence>
<dbReference type="EC" id="4.6.1.2" evidence="3"/>
<evidence type="ECO:0000256" key="7">
    <source>
        <dbReference type="ARBA" id="ARBA00023136"/>
    </source>
</evidence>
<dbReference type="GO" id="GO:0004016">
    <property type="term" value="F:adenylate cyclase activity"/>
    <property type="evidence" value="ECO:0007669"/>
    <property type="project" value="TreeGrafter"/>
</dbReference>
<dbReference type="GO" id="GO:0004672">
    <property type="term" value="F:protein kinase activity"/>
    <property type="evidence" value="ECO:0007669"/>
    <property type="project" value="InterPro"/>
</dbReference>
<comment type="catalytic activity">
    <reaction evidence="1">
        <text>GTP = 3',5'-cyclic GMP + diphosphate</text>
        <dbReference type="Rhea" id="RHEA:13665"/>
        <dbReference type="ChEBI" id="CHEBI:33019"/>
        <dbReference type="ChEBI" id="CHEBI:37565"/>
        <dbReference type="ChEBI" id="CHEBI:57746"/>
        <dbReference type="EC" id="4.6.1.2"/>
    </reaction>
</comment>
<evidence type="ECO:0000256" key="6">
    <source>
        <dbReference type="ARBA" id="ARBA00022989"/>
    </source>
</evidence>
<dbReference type="Pfam" id="PF01094">
    <property type="entry name" value="ANF_receptor"/>
    <property type="match status" value="1"/>
</dbReference>
<evidence type="ECO:0000259" key="13">
    <source>
        <dbReference type="PROSITE" id="PS50125"/>
    </source>
</evidence>
<dbReference type="AlphaFoldDB" id="A0A1W0WB21"/>
<dbReference type="PROSITE" id="PS50011">
    <property type="entry name" value="PROTEIN_KINASE_DOM"/>
    <property type="match status" value="1"/>
</dbReference>
<keyword evidence="15" id="KW-1185">Reference proteome</keyword>
<dbReference type="Gene3D" id="3.30.70.1230">
    <property type="entry name" value="Nucleotide cyclase"/>
    <property type="match status" value="1"/>
</dbReference>
<evidence type="ECO:0000256" key="5">
    <source>
        <dbReference type="ARBA" id="ARBA00022741"/>
    </source>
</evidence>
<organism evidence="14 15">
    <name type="scientific">Hypsibius exemplaris</name>
    <name type="common">Freshwater tardigrade</name>
    <dbReference type="NCBI Taxonomy" id="2072580"/>
    <lineage>
        <taxon>Eukaryota</taxon>
        <taxon>Metazoa</taxon>
        <taxon>Ecdysozoa</taxon>
        <taxon>Tardigrada</taxon>
        <taxon>Eutardigrada</taxon>
        <taxon>Parachela</taxon>
        <taxon>Hypsibioidea</taxon>
        <taxon>Hypsibiidae</taxon>
        <taxon>Hypsibius</taxon>
    </lineage>
</organism>
<feature type="transmembrane region" description="Helical" evidence="11">
    <location>
        <begin position="215"/>
        <end position="237"/>
    </location>
</feature>
<reference evidence="15" key="1">
    <citation type="submission" date="2017-01" db="EMBL/GenBank/DDBJ databases">
        <title>Comparative genomics of anhydrobiosis in the tardigrade Hypsibius dujardini.</title>
        <authorList>
            <person name="Yoshida Y."/>
            <person name="Koutsovoulos G."/>
            <person name="Laetsch D."/>
            <person name="Stevens L."/>
            <person name="Kumar S."/>
            <person name="Horikawa D."/>
            <person name="Ishino K."/>
            <person name="Komine S."/>
            <person name="Tomita M."/>
            <person name="Blaxter M."/>
            <person name="Arakawa K."/>
        </authorList>
    </citation>
    <scope>NUCLEOTIDE SEQUENCE [LARGE SCALE GENOMIC DNA]</scope>
    <source>
        <strain evidence="15">Z151</strain>
    </source>
</reference>
<keyword evidence="10" id="KW-0141">cGMP biosynthesis</keyword>
<dbReference type="FunFam" id="3.30.70.1230:FF:000030">
    <property type="entry name" value="Si:ch211-215j19.12"/>
    <property type="match status" value="1"/>
</dbReference>
<dbReference type="GO" id="GO:0005886">
    <property type="term" value="C:plasma membrane"/>
    <property type="evidence" value="ECO:0007669"/>
    <property type="project" value="TreeGrafter"/>
</dbReference>
<dbReference type="PROSITE" id="PS50125">
    <property type="entry name" value="GUANYLATE_CYCLASE_2"/>
    <property type="match status" value="1"/>
</dbReference>
<keyword evidence="6 11" id="KW-1133">Transmembrane helix</keyword>
<dbReference type="GO" id="GO:0004383">
    <property type="term" value="F:guanylate cyclase activity"/>
    <property type="evidence" value="ECO:0007669"/>
    <property type="project" value="UniProtKB-EC"/>
</dbReference>
<keyword evidence="9" id="KW-0456">Lyase</keyword>
<dbReference type="InterPro" id="IPR001054">
    <property type="entry name" value="A/G_cyclase"/>
</dbReference>
<dbReference type="PANTHER" id="PTHR11920">
    <property type="entry name" value="GUANYLYL CYCLASE"/>
    <property type="match status" value="1"/>
</dbReference>
<evidence type="ECO:0000256" key="8">
    <source>
        <dbReference type="ARBA" id="ARBA00023180"/>
    </source>
</evidence>
<dbReference type="SUPFAM" id="SSF55073">
    <property type="entry name" value="Nucleotide cyclase"/>
    <property type="match status" value="1"/>
</dbReference>
<evidence type="ECO:0000313" key="14">
    <source>
        <dbReference type="EMBL" id="OQV12409.1"/>
    </source>
</evidence>
<evidence type="ECO:0000256" key="4">
    <source>
        <dbReference type="ARBA" id="ARBA00022692"/>
    </source>
</evidence>
<keyword evidence="7 11" id="KW-0472">Membrane</keyword>
<dbReference type="GO" id="GO:0035556">
    <property type="term" value="P:intracellular signal transduction"/>
    <property type="evidence" value="ECO:0007669"/>
    <property type="project" value="InterPro"/>
</dbReference>
<name>A0A1W0WB21_HYPEX</name>
<keyword evidence="5" id="KW-0547">Nucleotide-binding</keyword>
<keyword evidence="8" id="KW-0325">Glycoprotein</keyword>
<dbReference type="Pfam" id="PF07714">
    <property type="entry name" value="PK_Tyr_Ser-Thr"/>
    <property type="match status" value="1"/>
</dbReference>
<dbReference type="GO" id="GO:0001653">
    <property type="term" value="F:peptide receptor activity"/>
    <property type="evidence" value="ECO:0007669"/>
    <property type="project" value="TreeGrafter"/>
</dbReference>
<evidence type="ECO:0000256" key="3">
    <source>
        <dbReference type="ARBA" id="ARBA00012202"/>
    </source>
</evidence>
<dbReference type="SUPFAM" id="SSF56112">
    <property type="entry name" value="Protein kinase-like (PK-like)"/>
    <property type="match status" value="1"/>
</dbReference>
<evidence type="ECO:0000256" key="2">
    <source>
        <dbReference type="ARBA" id="ARBA00004167"/>
    </source>
</evidence>
<dbReference type="Gene3D" id="1.10.510.10">
    <property type="entry name" value="Transferase(Phosphotransferase) domain 1"/>
    <property type="match status" value="1"/>
</dbReference>
<dbReference type="InterPro" id="IPR001828">
    <property type="entry name" value="ANF_lig-bd_rcpt"/>
</dbReference>
<feature type="domain" description="Guanylate cyclase" evidence="13">
    <location>
        <begin position="650"/>
        <end position="781"/>
    </location>
</feature>
<dbReference type="OrthoDB" id="4062651at2759"/>
<dbReference type="InterPro" id="IPR000719">
    <property type="entry name" value="Prot_kinase_dom"/>
</dbReference>
<dbReference type="InterPro" id="IPR050401">
    <property type="entry name" value="Cyclic_nucleotide_synthase"/>
</dbReference>
<dbReference type="SUPFAM" id="SSF53822">
    <property type="entry name" value="Periplasmic binding protein-like I"/>
    <property type="match status" value="1"/>
</dbReference>
<dbReference type="GO" id="GO:0007168">
    <property type="term" value="P:receptor guanylyl cyclase signaling pathway"/>
    <property type="evidence" value="ECO:0007669"/>
    <property type="project" value="TreeGrafter"/>
</dbReference>
<feature type="domain" description="Protein kinase" evidence="12">
    <location>
        <begin position="297"/>
        <end position="579"/>
    </location>
</feature>
<dbReference type="EMBL" id="MTYJ01000146">
    <property type="protein sequence ID" value="OQV12409.1"/>
    <property type="molecule type" value="Genomic_DNA"/>
</dbReference>
<dbReference type="Gene3D" id="3.40.50.2300">
    <property type="match status" value="1"/>
</dbReference>
<sequence>MGMTGGDYVYVGIELYNSNVWGVFDWKRNDSHSKEAKEAFRSLLVLSIDMGVTDETVNFWRRAVEESQKKYNYTMENPGKIDPVVTHFYDAIVLYANMVKSMTRKGQSFLNGVEFASFVGGYTFFSPVNGNVSFNNDSDRVFNFKMLSLNTDTGKFDTLLGFQGAINMSRSAVSVLGKIDWLGANHLPPNMPRCGFKGQDPVCVAERSAWRAGTLVAAIGVPVAAICLSALAVFICVRKYLKHHSDPFWWRILSFEMDFPADKLGGMSSKSLNKSILSSKNSQKTLEESKIKANKGVNDDESDTASVVSEVISGTAFYQGNAVSLRILPEPQRRVPPSLPKEAALVRSVLHTNVQKFLGVSVSDAGICEYIVGEPCQKGSLHDLLLNSTMALDWEFKHSLIKDIANGMTYLHGSTVVSHGFLDDNNCVIDGRFVLKVAGFGLPSLRDSSDLLPVVPNQSVERDYHSLLWRAPELLRRVMPPNGTQKGDVYSFAIVLQQIILRSDAYQQRAATQRRKSDNLGPKEVIFEVRKGMTPPLRPPVPMSACSKGLHLLMENCWEEDPLTRPTFFKIRTMAGKVIGKSGDNIVDYLIRQMENHAAELEHEVDKQMKQFMYERQRSADLLSVMLPKTVAEALTKGVTIMPETYEHTTVYFGDVAGFSEAIAQTTSPFGIVDILNGLYSVCDHVITQFDVFKVETVQDAYLIVSGLPVRNGARHIEEVSCMALALRRDVGTMKLDAAPGVTFKLRVGINSGSCVASVIGSKMPRYCLFGDTVNTASRMESHGEAGKIHLSDSAYQLLKDLPEYILVPRGVVNIKGKGPMETYWLIGKAG</sequence>
<dbReference type="PANTHER" id="PTHR11920:SF501">
    <property type="entry name" value="GUANYLATE CYCLASE 32E"/>
    <property type="match status" value="1"/>
</dbReference>
<evidence type="ECO:0000256" key="11">
    <source>
        <dbReference type="SAM" id="Phobius"/>
    </source>
</evidence>
<dbReference type="Proteomes" id="UP000192578">
    <property type="component" value="Unassembled WGS sequence"/>
</dbReference>
<evidence type="ECO:0000256" key="9">
    <source>
        <dbReference type="ARBA" id="ARBA00023239"/>
    </source>
</evidence>
<dbReference type="InterPro" id="IPR029787">
    <property type="entry name" value="Nucleotide_cyclase"/>
</dbReference>
<keyword evidence="14" id="KW-0675">Receptor</keyword>
<dbReference type="CDD" id="cd07302">
    <property type="entry name" value="CHD"/>
    <property type="match status" value="1"/>
</dbReference>
<comment type="subcellular location">
    <subcellularLocation>
        <location evidence="2">Membrane</location>
        <topology evidence="2">Single-pass membrane protein</topology>
    </subcellularLocation>
</comment>
<dbReference type="Pfam" id="PF00211">
    <property type="entry name" value="Guanylate_cyc"/>
    <property type="match status" value="1"/>
</dbReference>
<gene>
    <name evidence="14" type="ORF">BV898_13360</name>
</gene>
<evidence type="ECO:0000313" key="15">
    <source>
        <dbReference type="Proteomes" id="UP000192578"/>
    </source>
</evidence>
<dbReference type="Gene3D" id="6.10.250.780">
    <property type="match status" value="1"/>
</dbReference>
<evidence type="ECO:0000256" key="1">
    <source>
        <dbReference type="ARBA" id="ARBA00001436"/>
    </source>
</evidence>
<dbReference type="InterPro" id="IPR011009">
    <property type="entry name" value="Kinase-like_dom_sf"/>
</dbReference>
<dbReference type="GO" id="GO:0005524">
    <property type="term" value="F:ATP binding"/>
    <property type="evidence" value="ECO:0007669"/>
    <property type="project" value="InterPro"/>
</dbReference>
<dbReference type="InterPro" id="IPR001245">
    <property type="entry name" value="Ser-Thr/Tyr_kinase_cat_dom"/>
</dbReference>
<evidence type="ECO:0000259" key="12">
    <source>
        <dbReference type="PROSITE" id="PS50011"/>
    </source>
</evidence>
<accession>A0A1W0WB21</accession>
<proteinExistence type="predicted"/>
<protein>
    <recommendedName>
        <fullName evidence="3">guanylate cyclase</fullName>
        <ecNumber evidence="3">4.6.1.2</ecNumber>
    </recommendedName>
</protein>
<comment type="caution">
    <text evidence="14">The sequence shown here is derived from an EMBL/GenBank/DDBJ whole genome shotgun (WGS) entry which is preliminary data.</text>
</comment>
<keyword evidence="4 11" id="KW-0812">Transmembrane</keyword>
<dbReference type="InterPro" id="IPR028082">
    <property type="entry name" value="Peripla_BP_I"/>
</dbReference>
<dbReference type="SMART" id="SM00044">
    <property type="entry name" value="CYCc"/>
    <property type="match status" value="1"/>
</dbReference>